<dbReference type="Proteomes" id="UP001187192">
    <property type="component" value="Unassembled WGS sequence"/>
</dbReference>
<evidence type="ECO:0000313" key="3">
    <source>
        <dbReference type="Proteomes" id="UP001187192"/>
    </source>
</evidence>
<dbReference type="Gramene" id="FCD_00033711-RA">
    <property type="protein sequence ID" value="FCD_00033711-RA:cds"/>
    <property type="gene ID" value="FCD_00033711"/>
</dbReference>
<dbReference type="AlphaFoldDB" id="A0AA88AB29"/>
<comment type="caution">
    <text evidence="2">The sequence shown here is derived from an EMBL/GenBank/DDBJ whole genome shotgun (WGS) entry which is preliminary data.</text>
</comment>
<gene>
    <name evidence="2" type="ORF">TIFTF001_017667</name>
</gene>
<evidence type="ECO:0000313" key="2">
    <source>
        <dbReference type="EMBL" id="GMN48495.1"/>
    </source>
</evidence>
<feature type="region of interest" description="Disordered" evidence="1">
    <location>
        <begin position="1"/>
        <end position="45"/>
    </location>
</feature>
<accession>A0AA88AB29</accession>
<organism evidence="2 3">
    <name type="scientific">Ficus carica</name>
    <name type="common">Common fig</name>
    <dbReference type="NCBI Taxonomy" id="3494"/>
    <lineage>
        <taxon>Eukaryota</taxon>
        <taxon>Viridiplantae</taxon>
        <taxon>Streptophyta</taxon>
        <taxon>Embryophyta</taxon>
        <taxon>Tracheophyta</taxon>
        <taxon>Spermatophyta</taxon>
        <taxon>Magnoliopsida</taxon>
        <taxon>eudicotyledons</taxon>
        <taxon>Gunneridae</taxon>
        <taxon>Pentapetalae</taxon>
        <taxon>rosids</taxon>
        <taxon>fabids</taxon>
        <taxon>Rosales</taxon>
        <taxon>Moraceae</taxon>
        <taxon>Ficeae</taxon>
        <taxon>Ficus</taxon>
    </lineage>
</organism>
<reference evidence="2" key="1">
    <citation type="submission" date="2023-07" db="EMBL/GenBank/DDBJ databases">
        <title>draft genome sequence of fig (Ficus carica).</title>
        <authorList>
            <person name="Takahashi T."/>
            <person name="Nishimura K."/>
        </authorList>
    </citation>
    <scope>NUCLEOTIDE SEQUENCE</scope>
</reference>
<keyword evidence="3" id="KW-1185">Reference proteome</keyword>
<sequence length="145" mass="16319">MHRGRDHLESGNPRATHRGLHKSEGVEGSSPEFRNGSRPVSNFGDSGWFGSRWILRPCSHSESSPVTTTSEPSSHRVSLVILQTTPDHRPNQFLACTILTDRRLFQFPFLWPGDCSDLRDVDFPASFWSLSHHICRRAAAQLALL</sequence>
<protein>
    <submittedName>
        <fullName evidence="2">Uncharacterized protein</fullName>
    </submittedName>
</protein>
<evidence type="ECO:0000256" key="1">
    <source>
        <dbReference type="SAM" id="MobiDB-lite"/>
    </source>
</evidence>
<name>A0AA88AB29_FICCA</name>
<proteinExistence type="predicted"/>
<dbReference type="EMBL" id="BTGU01000028">
    <property type="protein sequence ID" value="GMN48495.1"/>
    <property type="molecule type" value="Genomic_DNA"/>
</dbReference>